<dbReference type="FunFam" id="3.40.50.720:FF:000905">
    <property type="entry name" value="Oxidoreductase, short chain dehydrogenase/reductase family, putative"/>
    <property type="match status" value="1"/>
</dbReference>
<evidence type="ECO:0000256" key="1">
    <source>
        <dbReference type="ARBA" id="ARBA00006484"/>
    </source>
</evidence>
<dbReference type="Proteomes" id="UP000001745">
    <property type="component" value="Unassembled WGS sequence"/>
</dbReference>
<organism evidence="5 6">
    <name type="scientific">Talaromyces stipitatus (strain ATCC 10500 / CBS 375.48 / QM 6759 / NRRL 1006)</name>
    <name type="common">Penicillium stipitatum</name>
    <dbReference type="NCBI Taxonomy" id="441959"/>
    <lineage>
        <taxon>Eukaryota</taxon>
        <taxon>Fungi</taxon>
        <taxon>Dikarya</taxon>
        <taxon>Ascomycota</taxon>
        <taxon>Pezizomycotina</taxon>
        <taxon>Eurotiomycetes</taxon>
        <taxon>Eurotiomycetidae</taxon>
        <taxon>Eurotiales</taxon>
        <taxon>Trichocomaceae</taxon>
        <taxon>Talaromyces</taxon>
        <taxon>Talaromyces sect. Talaromyces</taxon>
    </lineage>
</organism>
<dbReference type="PhylomeDB" id="B8M3I3"/>
<dbReference type="VEuPathDB" id="FungiDB:TSTA_096040"/>
<dbReference type="AlphaFoldDB" id="B8M3I3"/>
<dbReference type="PRINTS" id="PR00080">
    <property type="entry name" value="SDRFAMILY"/>
</dbReference>
<sequence>MAMAKVFGFTSIDHNDTYPAIAKACQQGKAVLITGASKGIGRATAISYAKAGAQTIIIAARSNLDEVEKEILAAAKETGKRSPQILKLALNVTDEKNVAEAAAKVKETVGKVDILINNAGYLEEWIPISESDPSEWWKTWEINMKGVYLVTRAILPLVLQSETKTIVNLSSVGAHMTANGASAYQTSKLAVIRFTEFIAAEYGEKGIVAFSIHPGGVFTELASKLPDYLRPKLVDTPELAGDSLAWLTQEKQEWLNGRYVSVNWDMPELIARKDEIVKEDKLKVRMVV</sequence>
<evidence type="ECO:0000256" key="2">
    <source>
        <dbReference type="ARBA" id="ARBA00022857"/>
    </source>
</evidence>
<evidence type="ECO:0000256" key="4">
    <source>
        <dbReference type="RuleBase" id="RU000363"/>
    </source>
</evidence>
<dbReference type="PRINTS" id="PR00081">
    <property type="entry name" value="GDHRDH"/>
</dbReference>
<dbReference type="eggNOG" id="KOG0725">
    <property type="taxonomic scope" value="Eukaryota"/>
</dbReference>
<dbReference type="InterPro" id="IPR036291">
    <property type="entry name" value="NAD(P)-bd_dom_sf"/>
</dbReference>
<evidence type="ECO:0000256" key="3">
    <source>
        <dbReference type="ARBA" id="ARBA00023002"/>
    </source>
</evidence>
<dbReference type="STRING" id="441959.B8M3I3"/>
<name>B8M3I3_TALSN</name>
<evidence type="ECO:0000313" key="5">
    <source>
        <dbReference type="EMBL" id="EED22355.1"/>
    </source>
</evidence>
<gene>
    <name evidence="5" type="ORF">TSTA_096040</name>
</gene>
<protein>
    <submittedName>
        <fullName evidence="5">Oxidoreductase, short chain dehydrogenase/reductase family, putative</fullName>
    </submittedName>
</protein>
<keyword evidence="2" id="KW-0521">NADP</keyword>
<reference evidence="6" key="1">
    <citation type="journal article" date="2015" name="Genome Announc.">
        <title>Genome sequence of the AIDS-associated pathogen Penicillium marneffei (ATCC18224) and its near taxonomic relative Talaromyces stipitatus (ATCC10500).</title>
        <authorList>
            <person name="Nierman W.C."/>
            <person name="Fedorova-Abrams N.D."/>
            <person name="Andrianopoulos A."/>
        </authorList>
    </citation>
    <scope>NUCLEOTIDE SEQUENCE [LARGE SCALE GENOMIC DNA]</scope>
    <source>
        <strain evidence="6">ATCC 10500 / CBS 375.48 / QM 6759 / NRRL 1006</strain>
    </source>
</reference>
<accession>B8M3I3</accession>
<dbReference type="GO" id="GO:0016616">
    <property type="term" value="F:oxidoreductase activity, acting on the CH-OH group of donors, NAD or NADP as acceptor"/>
    <property type="evidence" value="ECO:0007669"/>
    <property type="project" value="TreeGrafter"/>
</dbReference>
<dbReference type="Pfam" id="PF00106">
    <property type="entry name" value="adh_short"/>
    <property type="match status" value="1"/>
</dbReference>
<dbReference type="OMA" id="WWQVVET"/>
<comment type="similarity">
    <text evidence="1 4">Belongs to the short-chain dehydrogenases/reductases (SDR) family.</text>
</comment>
<keyword evidence="3" id="KW-0560">Oxidoreductase</keyword>
<dbReference type="GeneID" id="8105915"/>
<dbReference type="CDD" id="cd05233">
    <property type="entry name" value="SDR_c"/>
    <property type="match status" value="1"/>
</dbReference>
<proteinExistence type="inferred from homology"/>
<evidence type="ECO:0000313" key="6">
    <source>
        <dbReference type="Proteomes" id="UP000001745"/>
    </source>
</evidence>
<dbReference type="HOGENOM" id="CLU_010194_8_0_1"/>
<dbReference type="OrthoDB" id="1933717at2759"/>
<dbReference type="PANTHER" id="PTHR42760:SF37">
    <property type="entry name" value="CLAVALDEHYDE DEHYDROGENASE"/>
    <property type="match status" value="1"/>
</dbReference>
<keyword evidence="6" id="KW-1185">Reference proteome</keyword>
<dbReference type="InParanoid" id="B8M3I3"/>
<dbReference type="InterPro" id="IPR002347">
    <property type="entry name" value="SDR_fam"/>
</dbReference>
<dbReference type="EMBL" id="EQ962653">
    <property type="protein sequence ID" value="EED22355.1"/>
    <property type="molecule type" value="Genomic_DNA"/>
</dbReference>
<dbReference type="SUPFAM" id="SSF51735">
    <property type="entry name" value="NAD(P)-binding Rossmann-fold domains"/>
    <property type="match status" value="1"/>
</dbReference>
<dbReference type="Gene3D" id="3.40.50.720">
    <property type="entry name" value="NAD(P)-binding Rossmann-like Domain"/>
    <property type="match status" value="1"/>
</dbReference>
<dbReference type="PANTHER" id="PTHR42760">
    <property type="entry name" value="SHORT-CHAIN DEHYDROGENASES/REDUCTASES FAMILY MEMBER"/>
    <property type="match status" value="1"/>
</dbReference>
<dbReference type="RefSeq" id="XP_002479318.1">
    <property type="nucleotide sequence ID" value="XM_002479273.1"/>
</dbReference>